<keyword evidence="3" id="KW-1185">Reference proteome</keyword>
<dbReference type="GeneID" id="68096112"/>
<dbReference type="RefSeq" id="XP_044555787.1">
    <property type="nucleotide sequence ID" value="XM_044693209.1"/>
</dbReference>
<feature type="compositionally biased region" description="Basic and acidic residues" evidence="1">
    <location>
        <begin position="261"/>
        <end position="271"/>
    </location>
</feature>
<reference evidence="2 3" key="1">
    <citation type="journal article" date="2018" name="BMC Genomics">
        <title>The genome of Naegleria lovaniensis, the basis for a comparative approach to unravel pathogenicity factors of the human pathogenic amoeba N. fowleri.</title>
        <authorList>
            <person name="Liechti N."/>
            <person name="Schurch N."/>
            <person name="Bruggmann R."/>
            <person name="Wittwer M."/>
        </authorList>
    </citation>
    <scope>NUCLEOTIDE SEQUENCE [LARGE SCALE GENOMIC DNA]</scope>
    <source>
        <strain evidence="2 3">ATCC 30569</strain>
    </source>
</reference>
<gene>
    <name evidence="2" type="ORF">C9374_003657</name>
</gene>
<evidence type="ECO:0000256" key="1">
    <source>
        <dbReference type="SAM" id="MobiDB-lite"/>
    </source>
</evidence>
<comment type="caution">
    <text evidence="2">The sequence shown here is derived from an EMBL/GenBank/DDBJ whole genome shotgun (WGS) entry which is preliminary data.</text>
</comment>
<dbReference type="AlphaFoldDB" id="A0AA88KQ51"/>
<evidence type="ECO:0000313" key="3">
    <source>
        <dbReference type="Proteomes" id="UP000816034"/>
    </source>
</evidence>
<evidence type="ECO:0000313" key="2">
    <source>
        <dbReference type="EMBL" id="KAG2393893.1"/>
    </source>
</evidence>
<dbReference type="Proteomes" id="UP000816034">
    <property type="component" value="Unassembled WGS sequence"/>
</dbReference>
<accession>A0AA88KQ51</accession>
<proteinExistence type="predicted"/>
<name>A0AA88KQ51_NAELO</name>
<sequence length="302" mass="34902">MNGLAGIDGSSPNHWWFGQKKSIRDESAATTETLGRGFPSFYTSEFPPIVHGDTTKKHFSRKSSSEEMTQKPQIKVIEEPQPNYRTVRKKLVPEPANPDGQKIKRKARNEENINCKSDIQQLFGVPKPKKIYDDTGQRMSEKRGDEMSLEYFIGRKNNSSNPLKERTTMLEFTGKSATVMYPSVLNVHSDHPKYIHPSGERICETLSKTTRSLMDNNEEFYRRMRMQEIEAERKKDIELVLELDKWLPPSVKSKLDEEEQKEALRDQQLEQRRKKVLGMQQKQPSKNSSAANTRPQSSKKKK</sequence>
<feature type="region of interest" description="Disordered" evidence="1">
    <location>
        <begin position="45"/>
        <end position="73"/>
    </location>
</feature>
<organism evidence="2 3">
    <name type="scientific">Naegleria lovaniensis</name>
    <name type="common">Amoeba</name>
    <dbReference type="NCBI Taxonomy" id="51637"/>
    <lineage>
        <taxon>Eukaryota</taxon>
        <taxon>Discoba</taxon>
        <taxon>Heterolobosea</taxon>
        <taxon>Tetramitia</taxon>
        <taxon>Eutetramitia</taxon>
        <taxon>Vahlkampfiidae</taxon>
        <taxon>Naegleria</taxon>
    </lineage>
</organism>
<feature type="region of interest" description="Disordered" evidence="1">
    <location>
        <begin position="250"/>
        <end position="302"/>
    </location>
</feature>
<protein>
    <submittedName>
        <fullName evidence="2">Uncharacterized protein</fullName>
    </submittedName>
</protein>
<feature type="compositionally biased region" description="Polar residues" evidence="1">
    <location>
        <begin position="280"/>
        <end position="296"/>
    </location>
</feature>
<dbReference type="EMBL" id="PYSW02000001">
    <property type="protein sequence ID" value="KAG2393893.1"/>
    <property type="molecule type" value="Genomic_DNA"/>
</dbReference>